<comment type="subcellular location">
    <subcellularLocation>
        <location evidence="1">Membrane</location>
        <topology evidence="1">Multi-pass membrane protein</topology>
    </subcellularLocation>
</comment>
<proteinExistence type="predicted"/>
<dbReference type="EMBL" id="OW152841">
    <property type="protein sequence ID" value="CAH2062408.1"/>
    <property type="molecule type" value="Genomic_DNA"/>
</dbReference>
<gene>
    <name evidence="6" type="ORF">IPOD504_LOCUS11953</name>
</gene>
<feature type="transmembrane region" description="Helical" evidence="5">
    <location>
        <begin position="99"/>
        <end position="120"/>
    </location>
</feature>
<reference evidence="6" key="1">
    <citation type="submission" date="2022-03" db="EMBL/GenBank/DDBJ databases">
        <authorList>
            <person name="Martin H S."/>
        </authorList>
    </citation>
    <scope>NUCLEOTIDE SEQUENCE</scope>
</reference>
<dbReference type="PANTHER" id="PTHR19282">
    <property type="entry name" value="TETRASPANIN"/>
    <property type="match status" value="1"/>
</dbReference>
<evidence type="ECO:0000256" key="4">
    <source>
        <dbReference type="ARBA" id="ARBA00023136"/>
    </source>
</evidence>
<dbReference type="Proteomes" id="UP000837857">
    <property type="component" value="Chromosome 29"/>
</dbReference>
<evidence type="ECO:0000256" key="5">
    <source>
        <dbReference type="SAM" id="Phobius"/>
    </source>
</evidence>
<dbReference type="InterPro" id="IPR018499">
    <property type="entry name" value="Tetraspanin/Peripherin"/>
</dbReference>
<evidence type="ECO:0000313" key="6">
    <source>
        <dbReference type="EMBL" id="CAH2062408.1"/>
    </source>
</evidence>
<dbReference type="PRINTS" id="PR00259">
    <property type="entry name" value="TMFOUR"/>
</dbReference>
<organism evidence="6 7">
    <name type="scientific">Iphiclides podalirius</name>
    <name type="common">scarce swallowtail</name>
    <dbReference type="NCBI Taxonomy" id="110791"/>
    <lineage>
        <taxon>Eukaryota</taxon>
        <taxon>Metazoa</taxon>
        <taxon>Ecdysozoa</taxon>
        <taxon>Arthropoda</taxon>
        <taxon>Hexapoda</taxon>
        <taxon>Insecta</taxon>
        <taxon>Pterygota</taxon>
        <taxon>Neoptera</taxon>
        <taxon>Endopterygota</taxon>
        <taxon>Lepidoptera</taxon>
        <taxon>Glossata</taxon>
        <taxon>Ditrysia</taxon>
        <taxon>Papilionoidea</taxon>
        <taxon>Papilionidae</taxon>
        <taxon>Papilioninae</taxon>
        <taxon>Iphiclides</taxon>
    </lineage>
</organism>
<accession>A0ABN8IVR8</accession>
<dbReference type="Pfam" id="PF00335">
    <property type="entry name" value="Tetraspanin"/>
    <property type="match status" value="1"/>
</dbReference>
<keyword evidence="3 5" id="KW-1133">Transmembrane helix</keyword>
<sequence>MAEGSRFASRIAAFILIGANLFFMTLCAGTFALGLWAIASPSSLSHAIQTFGDATTKVLLTREFLDVQLGVALAALSMFFFFIALMGFYGAVDRSQFLLFMYSILVVLLLLLECALLFYYTSDLTEKGVRAGDGQLTHALRVTFKCCEHNYSSDASDMMQPPWSCCGVMWFPDNCTADRIFGQDCKQTISAWWTNYRAAVYLSLSALHIVLLSCSLVRRSDNAPPPVGRCNMRVSPASDPDDDLLMIVMGRGRVGWTGKAPAAEAGTVR</sequence>
<protein>
    <recommendedName>
        <fullName evidence="8">Tetraspanin</fullName>
    </recommendedName>
</protein>
<feature type="transmembrane region" description="Helical" evidence="5">
    <location>
        <begin position="12"/>
        <end position="39"/>
    </location>
</feature>
<feature type="transmembrane region" description="Helical" evidence="5">
    <location>
        <begin position="69"/>
        <end position="92"/>
    </location>
</feature>
<keyword evidence="7" id="KW-1185">Reference proteome</keyword>
<keyword evidence="2 5" id="KW-0812">Transmembrane</keyword>
<evidence type="ECO:0000256" key="3">
    <source>
        <dbReference type="ARBA" id="ARBA00022989"/>
    </source>
</evidence>
<name>A0ABN8IVR8_9NEOP</name>
<keyword evidence="4 5" id="KW-0472">Membrane</keyword>
<evidence type="ECO:0000313" key="7">
    <source>
        <dbReference type="Proteomes" id="UP000837857"/>
    </source>
</evidence>
<evidence type="ECO:0000256" key="2">
    <source>
        <dbReference type="ARBA" id="ARBA00022692"/>
    </source>
</evidence>
<evidence type="ECO:0000256" key="1">
    <source>
        <dbReference type="ARBA" id="ARBA00004141"/>
    </source>
</evidence>
<feature type="non-terminal residue" evidence="6">
    <location>
        <position position="1"/>
    </location>
</feature>
<evidence type="ECO:0008006" key="8">
    <source>
        <dbReference type="Google" id="ProtNLM"/>
    </source>
</evidence>